<dbReference type="Gene3D" id="3.40.50.720">
    <property type="entry name" value="NAD(P)-binding Rossmann-like Domain"/>
    <property type="match status" value="2"/>
</dbReference>
<dbReference type="InterPro" id="IPR014215">
    <property type="entry name" value="Dipicolinic_acid_synth_A"/>
</dbReference>
<evidence type="ECO:0000259" key="1">
    <source>
        <dbReference type="Pfam" id="PF01262"/>
    </source>
</evidence>
<protein>
    <submittedName>
        <fullName evidence="3">Dipicolinic acid synthetase subunit A</fullName>
    </submittedName>
</protein>
<dbReference type="NCBIfam" id="NF006162">
    <property type="entry name" value="PRK08306.1"/>
    <property type="match status" value="1"/>
</dbReference>
<dbReference type="RefSeq" id="WP_095326161.1">
    <property type="nucleotide sequence ID" value="NZ_NPCC01000005.1"/>
</dbReference>
<dbReference type="SUPFAM" id="SSF51735">
    <property type="entry name" value="NAD(P)-binding Rossmann-fold domains"/>
    <property type="match status" value="1"/>
</dbReference>
<gene>
    <name evidence="3" type="primary">dpaA</name>
    <name evidence="3" type="ORF">CHH72_03800</name>
</gene>
<dbReference type="Pfam" id="PF01262">
    <property type="entry name" value="AlaDh_PNT_C"/>
    <property type="match status" value="1"/>
</dbReference>
<comment type="caution">
    <text evidence="3">The sequence shown here is derived from an EMBL/GenBank/DDBJ whole genome shotgun (WGS) entry which is preliminary data.</text>
</comment>
<dbReference type="InterPro" id="IPR031629">
    <property type="entry name" value="DpaA_N"/>
</dbReference>
<sequence>MLTGTHVVMIGGDARQLEIIRKLSALDAKISLVGFEQLNDGFIGASKQELPDIEWSTVDAILLPVGGMSNDGLIASVFSNQQLKLKAAYLNETPDHCTIYTGISTDRLEKLAAKAKCKIVLLMDRDDVAIYNSIPTAEGAVMLAIQHTDHTIHHAKVAVLGLGRIGMTIARTFHALGASVFVGAKETALLARAFELGVEPFPLTALKGTLKNIDLVINTIPAKIVTSDVLAELPQHAFVLDLASKPGGVDFAYAKKRGLKAMLVPGLPGMVAPKTAGKILANVLSDLLHEQTQS</sequence>
<accession>A0A268P475</accession>
<dbReference type="AlphaFoldDB" id="A0A268P475"/>
<dbReference type="InterPro" id="IPR036291">
    <property type="entry name" value="NAD(P)-bd_dom_sf"/>
</dbReference>
<feature type="domain" description="Dipicolinate synthase subunit A N-terminal" evidence="2">
    <location>
        <begin position="6"/>
        <end position="123"/>
    </location>
</feature>
<evidence type="ECO:0000313" key="4">
    <source>
        <dbReference type="Proteomes" id="UP000216207"/>
    </source>
</evidence>
<dbReference type="Pfam" id="PF16924">
    <property type="entry name" value="DpaA_N"/>
    <property type="match status" value="1"/>
</dbReference>
<evidence type="ECO:0000313" key="3">
    <source>
        <dbReference type="EMBL" id="PAE90115.1"/>
    </source>
</evidence>
<name>A0A268P475_SHOCL</name>
<dbReference type="NCBIfam" id="TIGR02853">
    <property type="entry name" value="spore_dpaA"/>
    <property type="match status" value="1"/>
</dbReference>
<dbReference type="Proteomes" id="UP000216207">
    <property type="component" value="Unassembled WGS sequence"/>
</dbReference>
<organism evidence="3 4">
    <name type="scientific">Shouchella clausii</name>
    <name type="common">Alkalihalobacillus clausii</name>
    <dbReference type="NCBI Taxonomy" id="79880"/>
    <lineage>
        <taxon>Bacteria</taxon>
        <taxon>Bacillati</taxon>
        <taxon>Bacillota</taxon>
        <taxon>Bacilli</taxon>
        <taxon>Bacillales</taxon>
        <taxon>Bacillaceae</taxon>
        <taxon>Shouchella</taxon>
    </lineage>
</organism>
<dbReference type="EMBL" id="NPCC01000005">
    <property type="protein sequence ID" value="PAE90115.1"/>
    <property type="molecule type" value="Genomic_DNA"/>
</dbReference>
<reference evidence="3 4" key="1">
    <citation type="submission" date="2017-07" db="EMBL/GenBank/DDBJ databases">
        <title>Isolation and whole genome analysis of endospore-forming bacteria from heroin.</title>
        <authorList>
            <person name="Kalinowski J."/>
            <person name="Ahrens B."/>
            <person name="Al-Dilaimi A."/>
            <person name="Winkler A."/>
            <person name="Wibberg D."/>
            <person name="Schleenbecker U."/>
            <person name="Ruckert C."/>
            <person name="Wolfel R."/>
            <person name="Grass G."/>
        </authorList>
    </citation>
    <scope>NUCLEOTIDE SEQUENCE [LARGE SCALE GENOMIC DNA]</scope>
    <source>
        <strain evidence="3 4">7539</strain>
    </source>
</reference>
<feature type="domain" description="Alanine dehydrogenase/pyridine nucleotide transhydrogenase NAD(H)-binding" evidence="1">
    <location>
        <begin position="151"/>
        <end position="290"/>
    </location>
</feature>
<dbReference type="InterPro" id="IPR007698">
    <property type="entry name" value="AlaDH/PNT_NAD(H)-bd"/>
</dbReference>
<proteinExistence type="predicted"/>
<evidence type="ECO:0000259" key="2">
    <source>
        <dbReference type="Pfam" id="PF16924"/>
    </source>
</evidence>